<dbReference type="HAMAP" id="MF_00034">
    <property type="entry name" value="RuvC"/>
    <property type="match status" value="1"/>
</dbReference>
<evidence type="ECO:0000256" key="9">
    <source>
        <dbReference type="ARBA" id="ARBA00023125"/>
    </source>
</evidence>
<dbReference type="Pfam" id="PF02075">
    <property type="entry name" value="RuvC"/>
    <property type="match status" value="1"/>
</dbReference>
<dbReference type="Gene3D" id="3.30.420.10">
    <property type="entry name" value="Ribonuclease H-like superfamily/Ribonuclease H"/>
    <property type="match status" value="1"/>
</dbReference>
<keyword evidence="3 13" id="KW-0540">Nuclease</keyword>
<reference evidence="15 16" key="1">
    <citation type="submission" date="2019-07" db="EMBL/GenBank/DDBJ databases">
        <title>Genomic Encyclopedia of Type Strains, Phase I: the one thousand microbial genomes (KMG-I) project.</title>
        <authorList>
            <person name="Kyrpides N."/>
        </authorList>
    </citation>
    <scope>NUCLEOTIDE SEQUENCE [LARGE SCALE GENOMIC DNA]</scope>
    <source>
        <strain evidence="15 16">DSM 16647</strain>
    </source>
</reference>
<keyword evidence="2 13" id="KW-0963">Cytoplasm</keyword>
<keyword evidence="7 13" id="KW-0378">Hydrolase</keyword>
<gene>
    <name evidence="13" type="primary">ruvC</name>
    <name evidence="15" type="ORF">LZ11_02269</name>
</gene>
<comment type="catalytic activity">
    <reaction evidence="12 13">
        <text>Endonucleolytic cleavage at a junction such as a reciprocal single-stranded crossover between two homologous DNA duplexes (Holliday junction).</text>
        <dbReference type="EC" id="3.1.21.10"/>
    </reaction>
</comment>
<feature type="binding site" evidence="13">
    <location>
        <position position="67"/>
    </location>
    <ligand>
        <name>Mg(2+)</name>
        <dbReference type="ChEBI" id="CHEBI:18420"/>
        <label>2</label>
    </ligand>
</feature>
<comment type="caution">
    <text evidence="15">The sequence shown here is derived from an EMBL/GenBank/DDBJ whole genome shotgun (WGS) entry which is preliminary data.</text>
</comment>
<dbReference type="EMBL" id="VNHO01000036">
    <property type="protein sequence ID" value="TYP48701.1"/>
    <property type="molecule type" value="Genomic_DNA"/>
</dbReference>
<protein>
    <recommendedName>
        <fullName evidence="13 14">Crossover junction endodeoxyribonuclease RuvC</fullName>
        <ecNumber evidence="13 14">3.1.21.10</ecNumber>
    </recommendedName>
    <alternativeName>
        <fullName evidence="13">Holliday junction nuclease RuvC</fullName>
    </alternativeName>
    <alternativeName>
        <fullName evidence="13">Holliday junction resolvase RuvC</fullName>
    </alternativeName>
</protein>
<dbReference type="EC" id="3.1.21.10" evidence="13 14"/>
<feature type="active site" evidence="13">
    <location>
        <position position="7"/>
    </location>
</feature>
<evidence type="ECO:0000256" key="1">
    <source>
        <dbReference type="ARBA" id="ARBA00009518"/>
    </source>
</evidence>
<feature type="active site" evidence="13">
    <location>
        <position position="140"/>
    </location>
</feature>
<evidence type="ECO:0000256" key="13">
    <source>
        <dbReference type="HAMAP-Rule" id="MF_00034"/>
    </source>
</evidence>
<comment type="subunit">
    <text evidence="13">Homodimer which binds Holliday junction (HJ) DNA. The HJ becomes 2-fold symmetrical on binding to RuvC with unstacked arms; it has a different conformation from HJ DNA in complex with RuvA. In the full resolvosome a probable DNA-RuvA(4)-RuvB(12)-RuvC(2) complex forms which resolves the HJ.</text>
</comment>
<keyword evidence="10 13" id="KW-0233">DNA recombination</keyword>
<sequence length="180" mass="19901">MVIMGIDPGIAISGYGVVCCNGMEFEVLDFGVLKTESRLSTPERLKVIYEGYLNLIEKYEPAAIAVEELFFNKNAKTAIVVGQARGVALLAAASRNIKIYEYTPLEVKQAVVGYGRAEKMQVQEMIRVLLNLKTIPKPDDAADALAVALCHVNSLKLKRYITQNTDLKEVEKCWTTSKEG</sequence>
<dbReference type="OrthoDB" id="9805499at2"/>
<dbReference type="GO" id="GO:0006310">
    <property type="term" value="P:DNA recombination"/>
    <property type="evidence" value="ECO:0007669"/>
    <property type="project" value="UniProtKB-UniRule"/>
</dbReference>
<evidence type="ECO:0000256" key="3">
    <source>
        <dbReference type="ARBA" id="ARBA00022722"/>
    </source>
</evidence>
<evidence type="ECO:0000256" key="4">
    <source>
        <dbReference type="ARBA" id="ARBA00022723"/>
    </source>
</evidence>
<feature type="active site" evidence="13">
    <location>
        <position position="67"/>
    </location>
</feature>
<evidence type="ECO:0000256" key="6">
    <source>
        <dbReference type="ARBA" id="ARBA00022763"/>
    </source>
</evidence>
<evidence type="ECO:0000256" key="12">
    <source>
        <dbReference type="ARBA" id="ARBA00029354"/>
    </source>
</evidence>
<comment type="subcellular location">
    <subcellularLocation>
        <location evidence="13">Cytoplasm</location>
    </subcellularLocation>
</comment>
<evidence type="ECO:0000256" key="10">
    <source>
        <dbReference type="ARBA" id="ARBA00023172"/>
    </source>
</evidence>
<comment type="function">
    <text evidence="13">The RuvA-RuvB-RuvC complex processes Holliday junction (HJ) DNA during genetic recombination and DNA repair. Endonuclease that resolves HJ intermediates. Cleaves cruciform DNA by making single-stranded nicks across the HJ at symmetrical positions within the homologous arms, yielding a 5'-phosphate and a 3'-hydroxyl group; requires a central core of homology in the junction. The consensus cleavage sequence is 5'-(A/T)TT(C/G)-3'. Cleavage occurs on the 3'-side of the TT dinucleotide at the point of strand exchange. HJ branch migration catalyzed by RuvA-RuvB allows RuvC to scan DNA until it finds its consensus sequence, where it cleaves and resolves the cruciform DNA.</text>
</comment>
<dbReference type="InterPro" id="IPR036397">
    <property type="entry name" value="RNaseH_sf"/>
</dbReference>
<evidence type="ECO:0000256" key="14">
    <source>
        <dbReference type="NCBIfam" id="TIGR00228"/>
    </source>
</evidence>
<dbReference type="GO" id="GO:0000287">
    <property type="term" value="F:magnesium ion binding"/>
    <property type="evidence" value="ECO:0007669"/>
    <property type="project" value="UniProtKB-UniRule"/>
</dbReference>
<dbReference type="InterPro" id="IPR012337">
    <property type="entry name" value="RNaseH-like_sf"/>
</dbReference>
<dbReference type="PRINTS" id="PR00696">
    <property type="entry name" value="RSOLVASERUVC"/>
</dbReference>
<dbReference type="PROSITE" id="PS01321">
    <property type="entry name" value="RUVC"/>
    <property type="match status" value="1"/>
</dbReference>
<evidence type="ECO:0000256" key="5">
    <source>
        <dbReference type="ARBA" id="ARBA00022759"/>
    </source>
</evidence>
<comment type="cofactor">
    <cofactor evidence="13">
        <name>Mg(2+)</name>
        <dbReference type="ChEBI" id="CHEBI:18420"/>
    </cofactor>
    <text evidence="13">Binds 2 Mg(2+) ion per subunit.</text>
</comment>
<evidence type="ECO:0000256" key="11">
    <source>
        <dbReference type="ARBA" id="ARBA00023204"/>
    </source>
</evidence>
<feature type="binding site" evidence="13">
    <location>
        <position position="7"/>
    </location>
    <ligand>
        <name>Mg(2+)</name>
        <dbReference type="ChEBI" id="CHEBI:18420"/>
        <label>1</label>
    </ligand>
</feature>
<keyword evidence="16" id="KW-1185">Reference proteome</keyword>
<dbReference type="SUPFAM" id="SSF53098">
    <property type="entry name" value="Ribonuclease H-like"/>
    <property type="match status" value="1"/>
</dbReference>
<organism evidence="15 16">
    <name type="scientific">Thermosediminibacter litoriperuensis</name>
    <dbReference type="NCBI Taxonomy" id="291989"/>
    <lineage>
        <taxon>Bacteria</taxon>
        <taxon>Bacillati</taxon>
        <taxon>Bacillota</taxon>
        <taxon>Clostridia</taxon>
        <taxon>Thermosediminibacterales</taxon>
        <taxon>Thermosediminibacteraceae</taxon>
        <taxon>Thermosediminibacter</taxon>
    </lineage>
</organism>
<dbReference type="CDD" id="cd16962">
    <property type="entry name" value="RuvC"/>
    <property type="match status" value="1"/>
</dbReference>
<evidence type="ECO:0000256" key="7">
    <source>
        <dbReference type="ARBA" id="ARBA00022801"/>
    </source>
</evidence>
<keyword evidence="5 13" id="KW-0255">Endonuclease</keyword>
<dbReference type="GO" id="GO:0048476">
    <property type="term" value="C:Holliday junction resolvase complex"/>
    <property type="evidence" value="ECO:0007669"/>
    <property type="project" value="UniProtKB-UniRule"/>
</dbReference>
<proteinExistence type="inferred from homology"/>
<keyword evidence="6 13" id="KW-0227">DNA damage</keyword>
<dbReference type="PANTHER" id="PTHR30194">
    <property type="entry name" value="CROSSOVER JUNCTION ENDODEOXYRIBONUCLEASE RUVC"/>
    <property type="match status" value="1"/>
</dbReference>
<dbReference type="NCBIfam" id="TIGR00228">
    <property type="entry name" value="ruvC"/>
    <property type="match status" value="1"/>
</dbReference>
<dbReference type="GO" id="GO:0006281">
    <property type="term" value="P:DNA repair"/>
    <property type="evidence" value="ECO:0007669"/>
    <property type="project" value="UniProtKB-UniRule"/>
</dbReference>
<dbReference type="InterPro" id="IPR020563">
    <property type="entry name" value="X-over_junc_endoDNase_Mg_BS"/>
</dbReference>
<dbReference type="RefSeq" id="WP_148867932.1">
    <property type="nucleotide sequence ID" value="NZ_VNHO01000036.1"/>
</dbReference>
<dbReference type="FunFam" id="3.30.420.10:FF:000002">
    <property type="entry name" value="Crossover junction endodeoxyribonuclease RuvC"/>
    <property type="match status" value="1"/>
</dbReference>
<keyword evidence="9 13" id="KW-0238">DNA-binding</keyword>
<dbReference type="InterPro" id="IPR002176">
    <property type="entry name" value="X-over_junc_endoDNase_RuvC"/>
</dbReference>
<dbReference type="GO" id="GO:0005737">
    <property type="term" value="C:cytoplasm"/>
    <property type="evidence" value="ECO:0007669"/>
    <property type="project" value="UniProtKB-SubCell"/>
</dbReference>
<evidence type="ECO:0000256" key="8">
    <source>
        <dbReference type="ARBA" id="ARBA00022842"/>
    </source>
</evidence>
<evidence type="ECO:0000313" key="15">
    <source>
        <dbReference type="EMBL" id="TYP48701.1"/>
    </source>
</evidence>
<comment type="similarity">
    <text evidence="1 13">Belongs to the RuvC family.</text>
</comment>
<feature type="binding site" evidence="13">
    <location>
        <position position="140"/>
    </location>
    <ligand>
        <name>Mg(2+)</name>
        <dbReference type="ChEBI" id="CHEBI:18420"/>
        <label>1</label>
    </ligand>
</feature>
<dbReference type="GO" id="GO:0003677">
    <property type="term" value="F:DNA binding"/>
    <property type="evidence" value="ECO:0007669"/>
    <property type="project" value="UniProtKB-KW"/>
</dbReference>
<dbReference type="PANTHER" id="PTHR30194:SF3">
    <property type="entry name" value="CROSSOVER JUNCTION ENDODEOXYRIBONUCLEASE RUVC"/>
    <property type="match status" value="1"/>
</dbReference>
<evidence type="ECO:0000256" key="2">
    <source>
        <dbReference type="ARBA" id="ARBA00022490"/>
    </source>
</evidence>
<dbReference type="NCBIfam" id="NF000711">
    <property type="entry name" value="PRK00039.2-1"/>
    <property type="match status" value="1"/>
</dbReference>
<dbReference type="GO" id="GO:0008821">
    <property type="term" value="F:crossover junction DNA endonuclease activity"/>
    <property type="evidence" value="ECO:0007669"/>
    <property type="project" value="UniProtKB-UniRule"/>
</dbReference>
<keyword evidence="8 13" id="KW-0460">Magnesium</keyword>
<dbReference type="Proteomes" id="UP000322294">
    <property type="component" value="Unassembled WGS sequence"/>
</dbReference>
<dbReference type="AlphaFoldDB" id="A0A5S5AF82"/>
<evidence type="ECO:0000313" key="16">
    <source>
        <dbReference type="Proteomes" id="UP000322294"/>
    </source>
</evidence>
<accession>A0A5S5AF82</accession>
<name>A0A5S5AF82_9FIRM</name>
<keyword evidence="11 13" id="KW-0234">DNA repair</keyword>
<keyword evidence="4 13" id="KW-0479">Metal-binding</keyword>